<proteinExistence type="inferred from homology"/>
<dbReference type="GO" id="GO:0009086">
    <property type="term" value="P:methionine biosynthetic process"/>
    <property type="evidence" value="ECO:0007669"/>
    <property type="project" value="UniProtKB-ARBA"/>
</dbReference>
<evidence type="ECO:0000313" key="14">
    <source>
        <dbReference type="Proteomes" id="UP000298642"/>
    </source>
</evidence>
<keyword evidence="5 11" id="KW-0663">Pyridoxal phosphate</keyword>
<keyword evidence="6 13" id="KW-0456">Lyase</keyword>
<dbReference type="PROSITE" id="PS00868">
    <property type="entry name" value="CYS_MET_METAB_PP"/>
    <property type="match status" value="1"/>
</dbReference>
<dbReference type="InterPro" id="IPR006237">
    <property type="entry name" value="L-Met_gamma_lys"/>
</dbReference>
<evidence type="ECO:0000313" key="13">
    <source>
        <dbReference type="EMBL" id="QCI59435.1"/>
    </source>
</evidence>
<dbReference type="EC" id="4.4.1.11" evidence="3"/>
<evidence type="ECO:0000256" key="2">
    <source>
        <dbReference type="ARBA" id="ARBA00008667"/>
    </source>
</evidence>
<feature type="modified residue" description="N6-(pyridoxal phosphate)lysine" evidence="11">
    <location>
        <position position="211"/>
    </location>
</feature>
<keyword evidence="14" id="KW-1185">Reference proteome</keyword>
<comment type="catalytic activity">
    <reaction evidence="10">
        <text>L-methionine + H2O = methanethiol + 2-oxobutanoate + NH4(+)</text>
        <dbReference type="Rhea" id="RHEA:23800"/>
        <dbReference type="ChEBI" id="CHEBI:15377"/>
        <dbReference type="ChEBI" id="CHEBI:16007"/>
        <dbReference type="ChEBI" id="CHEBI:16763"/>
        <dbReference type="ChEBI" id="CHEBI:28938"/>
        <dbReference type="ChEBI" id="CHEBI:57844"/>
        <dbReference type="EC" id="4.4.1.11"/>
    </reaction>
    <physiologicalReaction direction="left-to-right" evidence="10">
        <dbReference type="Rhea" id="RHEA:23801"/>
    </physiologicalReaction>
</comment>
<dbReference type="GO" id="GO:0030170">
    <property type="term" value="F:pyridoxal phosphate binding"/>
    <property type="evidence" value="ECO:0007669"/>
    <property type="project" value="InterPro"/>
</dbReference>
<dbReference type="GeneID" id="89520745"/>
<dbReference type="PANTHER" id="PTHR11808:SF80">
    <property type="entry name" value="CYSTATHIONINE GAMMA-LYASE"/>
    <property type="match status" value="1"/>
</dbReference>
<dbReference type="GO" id="GO:0018826">
    <property type="term" value="F:methionine gamma-lyase activity"/>
    <property type="evidence" value="ECO:0007669"/>
    <property type="project" value="UniProtKB-EC"/>
</dbReference>
<dbReference type="CDD" id="cd00614">
    <property type="entry name" value="CGS_like"/>
    <property type="match status" value="1"/>
</dbReference>
<evidence type="ECO:0000256" key="7">
    <source>
        <dbReference type="ARBA" id="ARBA00047175"/>
    </source>
</evidence>
<comment type="similarity">
    <text evidence="2">Belongs to the trans-sulfuration enzymes family. L-methionine gamma-lyase subfamily.</text>
</comment>
<dbReference type="AlphaFoldDB" id="A0A4D7APD8"/>
<dbReference type="Proteomes" id="UP000298642">
    <property type="component" value="Chromosome"/>
</dbReference>
<sequence>MNTEKKFGFATRQIHAGHMENAAGSLCAPIYQTSTFAFSTVQQGGARFAGEEGGYIYTRLGNPTLGAVEEKLASLEGGEAAMAAASGMGAISSALWTSVVAGDEIVADETLYGCTYALLNHGMTKFGVKVTLTDLSDIENLKKNLTDKTRVVYFETPCNPTLKLLDIELIAKTAHAFNPDIRVIVDNTFCTPYLQRPLELGADVVVHSATKYLNGHGDVIAGIVVGKADFISQCRMFGLKDMTGAVLSPFDAFLMARGLKTLDIRMERHCANAQKVAAFFTSHPAVAKVYYPGLDTFPGHEIAAKQMKLPGGMISIELKADRAAVAAALNKLQLCTIAVSLGDAETLVEHPATMTHSTYSAEELAAAGISEGLVRISVGLEDPEDIIDDFKTVLDTL</sequence>
<dbReference type="GO" id="GO:0019346">
    <property type="term" value="P:transsulfuration"/>
    <property type="evidence" value="ECO:0007669"/>
    <property type="project" value="InterPro"/>
</dbReference>
<dbReference type="PIRSF" id="PIRSF001434">
    <property type="entry name" value="CGS"/>
    <property type="match status" value="1"/>
</dbReference>
<dbReference type="KEGG" id="obj:EIO64_09610"/>
<evidence type="ECO:0000256" key="11">
    <source>
        <dbReference type="PIRSR" id="PIRSR001434-2"/>
    </source>
</evidence>
<evidence type="ECO:0000256" key="4">
    <source>
        <dbReference type="ARBA" id="ARBA00019040"/>
    </source>
</evidence>
<evidence type="ECO:0000256" key="12">
    <source>
        <dbReference type="RuleBase" id="RU362118"/>
    </source>
</evidence>
<dbReference type="NCBIfam" id="TIGR01328">
    <property type="entry name" value="met_gam_lyase"/>
    <property type="match status" value="1"/>
</dbReference>
<protein>
    <recommendedName>
        <fullName evidence="4">L-methionine gamma-lyase</fullName>
        <ecNumber evidence="3">4.4.1.11</ecNumber>
        <ecNumber evidence="7">4.4.1.2</ecNumber>
    </recommendedName>
    <alternativeName>
        <fullName evidence="8">Homocysteine desulfhydrase</fullName>
    </alternativeName>
</protein>
<dbReference type="FunFam" id="3.90.1150.10:FF:000033">
    <property type="entry name" value="Cystathionine gamma-synthase"/>
    <property type="match status" value="1"/>
</dbReference>
<dbReference type="RefSeq" id="WP_021750393.1">
    <property type="nucleotide sequence ID" value="NZ_CAUWCU010000020.1"/>
</dbReference>
<dbReference type="InterPro" id="IPR054542">
    <property type="entry name" value="Cys_met_metab_PP"/>
</dbReference>
<dbReference type="InterPro" id="IPR015422">
    <property type="entry name" value="PyrdxlP-dep_Trfase_small"/>
</dbReference>
<evidence type="ECO:0000256" key="10">
    <source>
        <dbReference type="ARBA" id="ARBA00052699"/>
    </source>
</evidence>
<organism evidence="13 14">
    <name type="scientific">Dysosmobacter welbionis</name>
    <dbReference type="NCBI Taxonomy" id="2093857"/>
    <lineage>
        <taxon>Bacteria</taxon>
        <taxon>Bacillati</taxon>
        <taxon>Bacillota</taxon>
        <taxon>Clostridia</taxon>
        <taxon>Eubacteriales</taxon>
        <taxon>Oscillospiraceae</taxon>
        <taxon>Dysosmobacter</taxon>
    </lineage>
</organism>
<evidence type="ECO:0000256" key="1">
    <source>
        <dbReference type="ARBA" id="ARBA00001933"/>
    </source>
</evidence>
<evidence type="ECO:0000256" key="8">
    <source>
        <dbReference type="ARBA" id="ARBA00047199"/>
    </source>
</evidence>
<accession>A0A4D7APD8</accession>
<dbReference type="InterPro" id="IPR015424">
    <property type="entry name" value="PyrdxlP-dep_Trfase"/>
</dbReference>
<dbReference type="Pfam" id="PF01053">
    <property type="entry name" value="Cys_Met_Meta_PP"/>
    <property type="match status" value="1"/>
</dbReference>
<dbReference type="GO" id="GO:0005737">
    <property type="term" value="C:cytoplasm"/>
    <property type="evidence" value="ECO:0007669"/>
    <property type="project" value="TreeGrafter"/>
</dbReference>
<dbReference type="SUPFAM" id="SSF53383">
    <property type="entry name" value="PLP-dependent transferases"/>
    <property type="match status" value="1"/>
</dbReference>
<dbReference type="InterPro" id="IPR015421">
    <property type="entry name" value="PyrdxlP-dep_Trfase_major"/>
</dbReference>
<dbReference type="InterPro" id="IPR000277">
    <property type="entry name" value="Cys/Met-Metab_PyrdxlP-dep_enz"/>
</dbReference>
<reference evidence="14" key="1">
    <citation type="submission" date="2018-12" db="EMBL/GenBank/DDBJ databases">
        <title>Dusodibacter welbiota gen. nov., sp. nov., isolated from human faeces and emended description of the Oscillibacter genus.</title>
        <authorList>
            <person name="Le Roy T."/>
            <person name="Van der Smissen P."/>
            <person name="Delzenne N."/>
            <person name="Muccioli G."/>
            <person name="Collet J.F."/>
            <person name="Cani P.D."/>
        </authorList>
    </citation>
    <scope>NUCLEOTIDE SEQUENCE [LARGE SCALE GENOMIC DNA]</scope>
    <source>
        <strain evidence="14">J115</strain>
    </source>
</reference>
<dbReference type="PANTHER" id="PTHR11808">
    <property type="entry name" value="TRANS-SULFURATION ENZYME FAMILY MEMBER"/>
    <property type="match status" value="1"/>
</dbReference>
<dbReference type="EC" id="4.4.1.2" evidence="7"/>
<dbReference type="Gene3D" id="3.40.640.10">
    <property type="entry name" value="Type I PLP-dependent aspartate aminotransferase-like (Major domain)"/>
    <property type="match status" value="1"/>
</dbReference>
<comment type="cofactor">
    <cofactor evidence="1 12">
        <name>pyridoxal 5'-phosphate</name>
        <dbReference type="ChEBI" id="CHEBI:597326"/>
    </cofactor>
</comment>
<dbReference type="EMBL" id="CP034413">
    <property type="protein sequence ID" value="QCI59435.1"/>
    <property type="molecule type" value="Genomic_DNA"/>
</dbReference>
<evidence type="ECO:0000256" key="3">
    <source>
        <dbReference type="ARBA" id="ARBA00012222"/>
    </source>
</evidence>
<name>A0A4D7APD8_9FIRM</name>
<dbReference type="GO" id="GO:0047982">
    <property type="term" value="F:homocysteine desulfhydrase activity"/>
    <property type="evidence" value="ECO:0007669"/>
    <property type="project" value="UniProtKB-EC"/>
</dbReference>
<gene>
    <name evidence="13" type="primary">megL</name>
    <name evidence="13" type="ORF">EIO64_09610</name>
</gene>
<dbReference type="FunFam" id="3.40.640.10:FF:000046">
    <property type="entry name" value="Cystathionine gamma-lyase"/>
    <property type="match status" value="1"/>
</dbReference>
<dbReference type="Gene3D" id="3.90.1150.10">
    <property type="entry name" value="Aspartate Aminotransferase, domain 1"/>
    <property type="match status" value="1"/>
</dbReference>
<evidence type="ECO:0000256" key="6">
    <source>
        <dbReference type="ARBA" id="ARBA00023239"/>
    </source>
</evidence>
<comment type="catalytic activity">
    <reaction evidence="9">
        <text>L-homocysteine + H2O = 2-oxobutanoate + hydrogen sulfide + NH4(+) + H(+)</text>
        <dbReference type="Rhea" id="RHEA:14501"/>
        <dbReference type="ChEBI" id="CHEBI:15377"/>
        <dbReference type="ChEBI" id="CHEBI:15378"/>
        <dbReference type="ChEBI" id="CHEBI:16763"/>
        <dbReference type="ChEBI" id="CHEBI:28938"/>
        <dbReference type="ChEBI" id="CHEBI:29919"/>
        <dbReference type="ChEBI" id="CHEBI:58199"/>
        <dbReference type="EC" id="4.4.1.2"/>
    </reaction>
    <physiologicalReaction direction="left-to-right" evidence="9">
        <dbReference type="Rhea" id="RHEA:14502"/>
    </physiologicalReaction>
</comment>
<evidence type="ECO:0000256" key="5">
    <source>
        <dbReference type="ARBA" id="ARBA00022898"/>
    </source>
</evidence>
<evidence type="ECO:0000256" key="9">
    <source>
        <dbReference type="ARBA" id="ARBA00048780"/>
    </source>
</evidence>